<organism evidence="1">
    <name type="scientific">Arion vulgaris</name>
    <dbReference type="NCBI Taxonomy" id="1028688"/>
    <lineage>
        <taxon>Eukaryota</taxon>
        <taxon>Metazoa</taxon>
        <taxon>Spiralia</taxon>
        <taxon>Lophotrochozoa</taxon>
        <taxon>Mollusca</taxon>
        <taxon>Gastropoda</taxon>
        <taxon>Heterobranchia</taxon>
        <taxon>Euthyneura</taxon>
        <taxon>Panpulmonata</taxon>
        <taxon>Eupulmonata</taxon>
        <taxon>Stylommatophora</taxon>
        <taxon>Helicina</taxon>
        <taxon>Arionoidea</taxon>
        <taxon>Arionidae</taxon>
        <taxon>Arion</taxon>
    </lineage>
</organism>
<dbReference type="EMBL" id="HACG01023045">
    <property type="protein sequence ID" value="CEK69910.1"/>
    <property type="molecule type" value="Transcribed_RNA"/>
</dbReference>
<gene>
    <name evidence="1" type="primary">ORF72091</name>
</gene>
<protein>
    <submittedName>
        <fullName evidence="1">Uncharacterized protein</fullName>
    </submittedName>
</protein>
<reference evidence="1" key="1">
    <citation type="submission" date="2014-12" db="EMBL/GenBank/DDBJ databases">
        <title>Insight into the proteome of Arion vulgaris.</title>
        <authorList>
            <person name="Aradska J."/>
            <person name="Bulat T."/>
            <person name="Smidak R."/>
            <person name="Sarate P."/>
            <person name="Gangsoo J."/>
            <person name="Sialana F."/>
            <person name="Bilban M."/>
            <person name="Lubec G."/>
        </authorList>
    </citation>
    <scope>NUCLEOTIDE SEQUENCE</scope>
    <source>
        <tissue evidence="1">Skin</tissue>
    </source>
</reference>
<proteinExistence type="predicted"/>
<feature type="non-terminal residue" evidence="1">
    <location>
        <position position="1"/>
    </location>
</feature>
<dbReference type="AlphaFoldDB" id="A0A0B6ZQA7"/>
<sequence length="87" mass="9722">PLARCHFVSDMSQPLTVSDCDCSVSSCQTCHYHNVILFLTCQSLTQCRVCTSPVLTASCATFYHHVTVEPIKSGTIKWGFLFIKSYQ</sequence>
<accession>A0A0B6ZQA7</accession>
<evidence type="ECO:0000313" key="1">
    <source>
        <dbReference type="EMBL" id="CEK69910.1"/>
    </source>
</evidence>
<name>A0A0B6ZQA7_9EUPU</name>